<accession>A0A5S3QRD5</accession>
<dbReference type="Proteomes" id="UP000306980">
    <property type="component" value="Unassembled WGS sequence"/>
</dbReference>
<keyword evidence="6" id="KW-1185">Reference proteome</keyword>
<dbReference type="OrthoDB" id="2680098at2"/>
<keyword evidence="4" id="KW-0695">RNA-directed DNA polymerase</keyword>
<dbReference type="EMBL" id="VCIA01000001">
    <property type="protein sequence ID" value="TMN23196.1"/>
    <property type="molecule type" value="Genomic_DNA"/>
</dbReference>
<dbReference type="EMBL" id="VJMZ01000001">
    <property type="protein sequence ID" value="TRM11981.1"/>
    <property type="molecule type" value="Genomic_DNA"/>
</dbReference>
<dbReference type="GO" id="GO:0004523">
    <property type="term" value="F:RNA-DNA hybrid ribonuclease activity"/>
    <property type="evidence" value="ECO:0007669"/>
    <property type="project" value="InterPro"/>
</dbReference>
<dbReference type="CDD" id="cd09279">
    <property type="entry name" value="RNase_HI_like"/>
    <property type="match status" value="1"/>
</dbReference>
<dbReference type="Gene3D" id="3.30.420.10">
    <property type="entry name" value="Ribonuclease H-like superfamily/Ribonuclease H"/>
    <property type="match status" value="1"/>
</dbReference>
<proteinExistence type="predicted"/>
<dbReference type="GO" id="GO:0003676">
    <property type="term" value="F:nucleic acid binding"/>
    <property type="evidence" value="ECO:0007669"/>
    <property type="project" value="InterPro"/>
</dbReference>
<dbReference type="Proteomes" id="UP000319280">
    <property type="component" value="Unassembled WGS sequence"/>
</dbReference>
<evidence type="ECO:0000313" key="3">
    <source>
        <dbReference type="EMBL" id="TMN23196.1"/>
    </source>
</evidence>
<evidence type="ECO:0000313" key="6">
    <source>
        <dbReference type="Proteomes" id="UP000319280"/>
    </source>
</evidence>
<feature type="domain" description="RNase H type-1" evidence="2">
    <location>
        <begin position="70"/>
        <end position="207"/>
    </location>
</feature>
<dbReference type="AlphaFoldDB" id="A0A549YJE2"/>
<dbReference type="InterPro" id="IPR002156">
    <property type="entry name" value="RNaseH_domain"/>
</dbReference>
<comment type="caution">
    <text evidence="4">The sequence shown here is derived from an EMBL/GenBank/DDBJ whole genome shotgun (WGS) entry which is preliminary data.</text>
</comment>
<dbReference type="GO" id="GO:0003964">
    <property type="term" value="F:RNA-directed DNA polymerase activity"/>
    <property type="evidence" value="ECO:0007669"/>
    <property type="project" value="UniProtKB-KW"/>
</dbReference>
<evidence type="ECO:0000256" key="1">
    <source>
        <dbReference type="SAM" id="MobiDB-lite"/>
    </source>
</evidence>
<evidence type="ECO:0000313" key="4">
    <source>
        <dbReference type="EMBL" id="TRM11981.1"/>
    </source>
</evidence>
<dbReference type="RefSeq" id="WP_138604088.1">
    <property type="nucleotide sequence ID" value="NZ_VCIA01000001.1"/>
</dbReference>
<reference evidence="4 6" key="2">
    <citation type="submission" date="2019-07" db="EMBL/GenBank/DDBJ databases">
        <title>Genomic analysis of Lentibacillus sp. NKC851-2.</title>
        <authorList>
            <person name="Oh Y.J."/>
        </authorList>
    </citation>
    <scope>NUCLEOTIDE SEQUENCE [LARGE SCALE GENOMIC DNA]</scope>
    <source>
        <strain evidence="4 6">NKC851-2</strain>
    </source>
</reference>
<organism evidence="4 6">
    <name type="scientific">Lentibacillus cibarius</name>
    <dbReference type="NCBI Taxonomy" id="2583219"/>
    <lineage>
        <taxon>Bacteria</taxon>
        <taxon>Bacillati</taxon>
        <taxon>Bacillota</taxon>
        <taxon>Bacilli</taxon>
        <taxon>Bacillales</taxon>
        <taxon>Bacillaceae</taxon>
        <taxon>Lentibacillus</taxon>
    </lineage>
</organism>
<dbReference type="PANTHER" id="PTHR46387">
    <property type="entry name" value="POLYNUCLEOTIDYL TRANSFERASE, RIBONUCLEASE H-LIKE SUPERFAMILY PROTEIN"/>
    <property type="match status" value="1"/>
</dbReference>
<name>A0A549YJE2_9BACI</name>
<dbReference type="InterPro" id="IPR036397">
    <property type="entry name" value="RNaseH_sf"/>
</dbReference>
<keyword evidence="4" id="KW-0808">Transferase</keyword>
<dbReference type="InterPro" id="IPR012337">
    <property type="entry name" value="RNaseH-like_sf"/>
</dbReference>
<protein>
    <submittedName>
        <fullName evidence="4">Reverse transcriptase-like protein</fullName>
    </submittedName>
</protein>
<feature type="region of interest" description="Disordered" evidence="1">
    <location>
        <begin position="201"/>
        <end position="221"/>
    </location>
</feature>
<dbReference type="Pfam" id="PF13456">
    <property type="entry name" value="RVT_3"/>
    <property type="match status" value="1"/>
</dbReference>
<accession>A0A549YJE2</accession>
<evidence type="ECO:0000259" key="2">
    <source>
        <dbReference type="PROSITE" id="PS50879"/>
    </source>
</evidence>
<keyword evidence="4" id="KW-0548">Nucleotidyltransferase</keyword>
<dbReference type="PANTHER" id="PTHR46387:SF2">
    <property type="entry name" value="RIBONUCLEASE HI"/>
    <property type="match status" value="1"/>
</dbReference>
<dbReference type="PROSITE" id="PS50879">
    <property type="entry name" value="RNASE_H_1"/>
    <property type="match status" value="1"/>
</dbReference>
<evidence type="ECO:0000313" key="5">
    <source>
        <dbReference type="Proteomes" id="UP000306980"/>
    </source>
</evidence>
<gene>
    <name evidence="3" type="ORF">FFL34_14690</name>
    <name evidence="4" type="ORF">FH966_09950</name>
</gene>
<feature type="compositionally biased region" description="Polar residues" evidence="1">
    <location>
        <begin position="210"/>
        <end position="221"/>
    </location>
</feature>
<reference evidence="3 5" key="1">
    <citation type="submission" date="2019-05" db="EMBL/GenBank/DDBJ databases">
        <title>Genomic analysis of Lentibacillus sp. NKC220-2.</title>
        <authorList>
            <person name="Oh Y.J."/>
        </authorList>
    </citation>
    <scope>NUCLEOTIDE SEQUENCE [LARGE SCALE GENOMIC DNA]</scope>
    <source>
        <strain evidence="3 5">NKC220-2</strain>
    </source>
</reference>
<dbReference type="NCBIfam" id="NF005822">
    <property type="entry name" value="PRK07708.1"/>
    <property type="match status" value="1"/>
</dbReference>
<sequence>MNVRMELVYQTPKGTETTFTSEEMAAPKALLIAEDLQKTGRLDDIQFIDSHENSWNVKELKKQMEEIKAEPHHITVYFDGGYDLQTQKSGLGCAIYYEMNEKAYRLRKNASVDELESNNEAEYAACHLALQELENLEVHHLPVTITGDSLVVIKQLQGEWPCYESNLSRWADRIDHLINRMGLDPEFNIVSRKKNKEADQLASQALEGTEITSTSEVTKGK</sequence>
<dbReference type="SUPFAM" id="SSF53098">
    <property type="entry name" value="Ribonuclease H-like"/>
    <property type="match status" value="1"/>
</dbReference>